<evidence type="ECO:0000313" key="2">
    <source>
        <dbReference type="Proteomes" id="UP000181790"/>
    </source>
</evidence>
<organism evidence="1 2">
    <name type="scientific">Arsenicibacter rosenii</name>
    <dbReference type="NCBI Taxonomy" id="1750698"/>
    <lineage>
        <taxon>Bacteria</taxon>
        <taxon>Pseudomonadati</taxon>
        <taxon>Bacteroidota</taxon>
        <taxon>Cytophagia</taxon>
        <taxon>Cytophagales</taxon>
        <taxon>Spirosomataceae</taxon>
        <taxon>Arsenicibacter</taxon>
    </lineage>
</organism>
<sequence>MSGFLGPYQLYELGRIELFKDVFLWAYERSALRYAAIRQSLGEPDAFRLTYREEIRRVIAAIISGAMSQEEALKTIRETAQKVPPSEQRKFVEIVETELLALHEGNYARYRVKPSEFSRWKDIWERP</sequence>
<gene>
    <name evidence="1" type="ORF">BLX24_29585</name>
</gene>
<reference evidence="1 2" key="1">
    <citation type="submission" date="2016-10" db="EMBL/GenBank/DDBJ databases">
        <title>Arsenicibacter rosenii gen. nov., sp. nov., an efficient arsenic-methylating bacterium isolated from an arsenic-contaminated paddy soil.</title>
        <authorList>
            <person name="Huang K."/>
        </authorList>
    </citation>
    <scope>NUCLEOTIDE SEQUENCE [LARGE SCALE GENOMIC DNA]</scope>
    <source>
        <strain evidence="1 2">SM-1</strain>
    </source>
</reference>
<protein>
    <submittedName>
        <fullName evidence="1">Uncharacterized protein</fullName>
    </submittedName>
</protein>
<comment type="caution">
    <text evidence="1">The sequence shown here is derived from an EMBL/GenBank/DDBJ whole genome shotgun (WGS) entry which is preliminary data.</text>
</comment>
<dbReference type="Proteomes" id="UP000181790">
    <property type="component" value="Unassembled WGS sequence"/>
</dbReference>
<proteinExistence type="predicted"/>
<dbReference type="EMBL" id="MORL01000071">
    <property type="protein sequence ID" value="OIN55552.1"/>
    <property type="molecule type" value="Genomic_DNA"/>
</dbReference>
<keyword evidence="2" id="KW-1185">Reference proteome</keyword>
<accession>A0A1S2VA53</accession>
<name>A0A1S2VA53_9BACT</name>
<dbReference type="AlphaFoldDB" id="A0A1S2VA53"/>
<evidence type="ECO:0000313" key="1">
    <source>
        <dbReference type="EMBL" id="OIN55552.1"/>
    </source>
</evidence>